<comment type="subcellular location">
    <subcellularLocation>
        <location evidence="1">Cell membrane</location>
        <topology evidence="1">Peripheral membrane protein</topology>
        <orientation evidence="1">Cytoplasmic side</orientation>
    </subcellularLocation>
</comment>
<dbReference type="InterPro" id="IPR000897">
    <property type="entry name" value="SRP54_GTPase_dom"/>
</dbReference>
<feature type="region of interest" description="Disordered" evidence="14">
    <location>
        <begin position="131"/>
        <end position="152"/>
    </location>
</feature>
<dbReference type="CDD" id="cd17873">
    <property type="entry name" value="FlhF"/>
    <property type="match status" value="1"/>
</dbReference>
<dbReference type="Pfam" id="PF00448">
    <property type="entry name" value="SRP54"/>
    <property type="match status" value="1"/>
</dbReference>
<name>A0ABV6JGJ9_9BACL</name>
<keyword evidence="17" id="KW-0282">Flagellum</keyword>
<keyword evidence="18" id="KW-1185">Reference proteome</keyword>
<dbReference type="InterPro" id="IPR020006">
    <property type="entry name" value="FlhF"/>
</dbReference>
<evidence type="ECO:0000256" key="6">
    <source>
        <dbReference type="ARBA" id="ARBA00022741"/>
    </source>
</evidence>
<evidence type="ECO:0000256" key="8">
    <source>
        <dbReference type="ARBA" id="ARBA00022927"/>
    </source>
</evidence>
<evidence type="ECO:0000256" key="13">
    <source>
        <dbReference type="NCBIfam" id="TIGR03499"/>
    </source>
</evidence>
<dbReference type="Proteomes" id="UP001589818">
    <property type="component" value="Unassembled WGS sequence"/>
</dbReference>
<dbReference type="InterPro" id="IPR027417">
    <property type="entry name" value="P-loop_NTPase"/>
</dbReference>
<comment type="caution">
    <text evidence="17">The sequence shown here is derived from an EMBL/GenBank/DDBJ whole genome shotgun (WGS) entry which is preliminary data.</text>
</comment>
<evidence type="ECO:0000256" key="9">
    <source>
        <dbReference type="ARBA" id="ARBA00023134"/>
    </source>
</evidence>
<evidence type="ECO:0000256" key="4">
    <source>
        <dbReference type="ARBA" id="ARBA00022448"/>
    </source>
</evidence>
<dbReference type="SMART" id="SM00962">
    <property type="entry name" value="SRP54"/>
    <property type="match status" value="1"/>
</dbReference>
<evidence type="ECO:0000259" key="16">
    <source>
        <dbReference type="SMART" id="SM00962"/>
    </source>
</evidence>
<evidence type="ECO:0000256" key="14">
    <source>
        <dbReference type="SAM" id="MobiDB-lite"/>
    </source>
</evidence>
<dbReference type="RefSeq" id="WP_204816170.1">
    <property type="nucleotide sequence ID" value="NZ_JANHOF010000001.1"/>
</dbReference>
<evidence type="ECO:0000256" key="1">
    <source>
        <dbReference type="ARBA" id="ARBA00004413"/>
    </source>
</evidence>
<keyword evidence="10" id="KW-0472">Membrane</keyword>
<keyword evidence="17" id="KW-0966">Cell projection</keyword>
<evidence type="ECO:0000256" key="12">
    <source>
        <dbReference type="ARBA" id="ARBA00025337"/>
    </source>
</evidence>
<dbReference type="Gene3D" id="1.20.120.1380">
    <property type="entry name" value="Flagellar FlhF biosynthesis protein, N domain"/>
    <property type="match status" value="1"/>
</dbReference>
<feature type="domain" description="AAA+ ATPase" evidence="15">
    <location>
        <begin position="249"/>
        <end position="396"/>
    </location>
</feature>
<gene>
    <name evidence="17" type="primary">flhF</name>
    <name evidence="17" type="ORF">ACFFJ8_27150</name>
</gene>
<dbReference type="NCBIfam" id="TIGR03499">
    <property type="entry name" value="FlhF"/>
    <property type="match status" value="1"/>
</dbReference>
<comment type="function">
    <text evidence="12">Necessary for flagellar biosynthesis. May be involved in translocation of the flagellum.</text>
</comment>
<dbReference type="EMBL" id="JBHLVF010000041">
    <property type="protein sequence ID" value="MFC0395029.1"/>
    <property type="molecule type" value="Genomic_DNA"/>
</dbReference>
<dbReference type="InterPro" id="IPR003593">
    <property type="entry name" value="AAA+_ATPase"/>
</dbReference>
<keyword evidence="17" id="KW-0969">Cilium</keyword>
<protein>
    <recommendedName>
        <fullName evidence="3 13">Flagellar biosynthesis protein FlhF</fullName>
    </recommendedName>
</protein>
<evidence type="ECO:0000313" key="18">
    <source>
        <dbReference type="Proteomes" id="UP001589818"/>
    </source>
</evidence>
<organism evidence="17 18">
    <name type="scientific">Paenibacillus mendelii</name>
    <dbReference type="NCBI Taxonomy" id="206163"/>
    <lineage>
        <taxon>Bacteria</taxon>
        <taxon>Bacillati</taxon>
        <taxon>Bacillota</taxon>
        <taxon>Bacilli</taxon>
        <taxon>Bacillales</taxon>
        <taxon>Paenibacillaceae</taxon>
        <taxon>Paenibacillus</taxon>
    </lineage>
</organism>
<comment type="similarity">
    <text evidence="2">Belongs to the GTP-binding SRP family.</text>
</comment>
<evidence type="ECO:0000313" key="17">
    <source>
        <dbReference type="EMBL" id="MFC0395029.1"/>
    </source>
</evidence>
<proteinExistence type="inferred from homology"/>
<sequence length="445" mass="48415">MKVKRYVVNALPEALPMIRSDLGVDAIILNTKEIKVGGFLGMFGKKKMEVIAAVEAAGAAGAAKPAAKSVPQAKIKPALARGDEISATAAAAFAASLQQAVASSVPPQQQAESNTNGTSASIGGQASELYRAQREAASATARPNQPVEKPGKMSEDELLNEIRDMKQWIVRMSKQQHAAQQPESIQALQTRLDEQEVHGDITEKLITEVEARFEGQDAELVNRELVWTAAAEILAEWLEGLEDEGIHRDTRVVHFVGPTGVGKTTSIAKLAAEQTLKAGKRVGFITSDTYRIAAVDQLRTYATILNVPLEVVFSPAEVTRAFHQLEDRELIFMDTAGRNFRNELYVSEVNSLLQTKDRAETYLVLSLTGKFSDMSVVAEHFAKYGVQKVLYTKQDETHASGAVLNLALQQGMRPAYIAYGQTVPDDIAPFRKAAYVKQLLGAPNQ</sequence>
<reference evidence="17 18" key="1">
    <citation type="submission" date="2024-09" db="EMBL/GenBank/DDBJ databases">
        <authorList>
            <person name="Sun Q."/>
            <person name="Mori K."/>
        </authorList>
    </citation>
    <scope>NUCLEOTIDE SEQUENCE [LARGE SCALE GENOMIC DNA]</scope>
    <source>
        <strain evidence="17 18">CCM 4839</strain>
    </source>
</reference>
<feature type="domain" description="SRP54-type proteins GTP-binding" evidence="16">
    <location>
        <begin position="250"/>
        <end position="441"/>
    </location>
</feature>
<dbReference type="SMART" id="SM00382">
    <property type="entry name" value="AAA"/>
    <property type="match status" value="1"/>
</dbReference>
<keyword evidence="9" id="KW-0342">GTP-binding</keyword>
<keyword evidence="7" id="KW-1005">Bacterial flagellum biogenesis</keyword>
<evidence type="ECO:0000256" key="3">
    <source>
        <dbReference type="ARBA" id="ARBA00014919"/>
    </source>
</evidence>
<evidence type="ECO:0000256" key="10">
    <source>
        <dbReference type="ARBA" id="ARBA00023136"/>
    </source>
</evidence>
<keyword evidence="4" id="KW-0813">Transport</keyword>
<keyword evidence="8" id="KW-0653">Protein transport</keyword>
<evidence type="ECO:0000256" key="11">
    <source>
        <dbReference type="ARBA" id="ARBA00023225"/>
    </source>
</evidence>
<evidence type="ECO:0000256" key="7">
    <source>
        <dbReference type="ARBA" id="ARBA00022795"/>
    </source>
</evidence>
<evidence type="ECO:0000256" key="2">
    <source>
        <dbReference type="ARBA" id="ARBA00008531"/>
    </source>
</evidence>
<keyword evidence="11" id="KW-1006">Bacterial flagellum protein export</keyword>
<dbReference type="InterPro" id="IPR047040">
    <property type="entry name" value="FlhF__GTPase_dom"/>
</dbReference>
<evidence type="ECO:0000256" key="5">
    <source>
        <dbReference type="ARBA" id="ARBA00022475"/>
    </source>
</evidence>
<dbReference type="PANTHER" id="PTHR43134:SF3">
    <property type="entry name" value="FLAGELLAR BIOSYNTHESIS PROTEIN FLHF"/>
    <property type="match status" value="1"/>
</dbReference>
<evidence type="ECO:0000259" key="15">
    <source>
        <dbReference type="SMART" id="SM00382"/>
    </source>
</evidence>
<keyword evidence="5" id="KW-1003">Cell membrane</keyword>
<keyword evidence="6" id="KW-0547">Nucleotide-binding</keyword>
<accession>A0ABV6JGJ9</accession>
<dbReference type="Gene3D" id="3.40.50.300">
    <property type="entry name" value="P-loop containing nucleotide triphosphate hydrolases"/>
    <property type="match status" value="1"/>
</dbReference>
<dbReference type="PANTHER" id="PTHR43134">
    <property type="entry name" value="SIGNAL RECOGNITION PARTICLE RECEPTOR SUBUNIT ALPHA"/>
    <property type="match status" value="1"/>
</dbReference>
<dbReference type="SUPFAM" id="SSF52540">
    <property type="entry name" value="P-loop containing nucleoside triphosphate hydrolases"/>
    <property type="match status" value="1"/>
</dbReference>